<sequence>MPRNSTMDSMIIALEMVDKINRTNILDNTIKVSMVEQYQPNCNTFQSGIRASLVNYAILEEDSTESSERSLDRGSLEELDDFCKEGKVKEAVKVLHLLQKQSVSVDLSHYLQLI</sequence>
<keyword evidence="2" id="KW-1185">Reference proteome</keyword>
<reference evidence="1" key="1">
    <citation type="journal article" date="2021" name="J. Hered.">
        <title>Genome Assembly of Salicaceae Populus deltoides (Eastern Cottonwood) I-69 Based on Nanopore Sequencing and Hi-C Technologies.</title>
        <authorList>
            <person name="Bai S."/>
            <person name="Wu H."/>
            <person name="Zhang J."/>
            <person name="Pan Z."/>
            <person name="Zhao W."/>
            <person name="Li Z."/>
            <person name="Tong C."/>
        </authorList>
    </citation>
    <scope>NUCLEOTIDE SEQUENCE</scope>
    <source>
        <tissue evidence="1">Leaf</tissue>
    </source>
</reference>
<proteinExistence type="predicted"/>
<dbReference type="AlphaFoldDB" id="A0A8T2ZIM1"/>
<dbReference type="EMBL" id="JACEGQ020000002">
    <property type="protein sequence ID" value="KAH8517180.1"/>
    <property type="molecule type" value="Genomic_DNA"/>
</dbReference>
<name>A0A8T2ZIM1_POPDE</name>
<dbReference type="Proteomes" id="UP000807159">
    <property type="component" value="Chromosome 2"/>
</dbReference>
<gene>
    <name evidence="1" type="ORF">H0E87_005216</name>
</gene>
<comment type="caution">
    <text evidence="1">The sequence shown here is derived from an EMBL/GenBank/DDBJ whole genome shotgun (WGS) entry which is preliminary data.</text>
</comment>
<protein>
    <submittedName>
        <fullName evidence="1">Uncharacterized protein</fullName>
    </submittedName>
</protein>
<accession>A0A8T2ZIM1</accession>
<evidence type="ECO:0000313" key="1">
    <source>
        <dbReference type="EMBL" id="KAH8517180.1"/>
    </source>
</evidence>
<evidence type="ECO:0000313" key="2">
    <source>
        <dbReference type="Proteomes" id="UP000807159"/>
    </source>
</evidence>
<organism evidence="1 2">
    <name type="scientific">Populus deltoides</name>
    <name type="common">Eastern poplar</name>
    <name type="synonym">Eastern cottonwood</name>
    <dbReference type="NCBI Taxonomy" id="3696"/>
    <lineage>
        <taxon>Eukaryota</taxon>
        <taxon>Viridiplantae</taxon>
        <taxon>Streptophyta</taxon>
        <taxon>Embryophyta</taxon>
        <taxon>Tracheophyta</taxon>
        <taxon>Spermatophyta</taxon>
        <taxon>Magnoliopsida</taxon>
        <taxon>eudicotyledons</taxon>
        <taxon>Gunneridae</taxon>
        <taxon>Pentapetalae</taxon>
        <taxon>rosids</taxon>
        <taxon>fabids</taxon>
        <taxon>Malpighiales</taxon>
        <taxon>Salicaceae</taxon>
        <taxon>Saliceae</taxon>
        <taxon>Populus</taxon>
    </lineage>
</organism>